<sequence length="223" mass="25381">MKRLFRGAPPLCLAQFRPGRDNWSVISSHGLTNEIWEKLNIMQGGFCAYCECQLGEDNTKRHVEHFVRKGQDPDVTFDWNNLFGSCNNPNRCGNYKDEHPAAKSIDIAKVCKPDQMDPSEIILFLNSGEVRARSDLNQKNKELADNTIAVFNLNGDSTLENSRKAAIAGEKRLADEYWEMLAGDDSGELAQLLEQELHKALERIKVSQHSTALQHLWEYNEQF</sequence>
<accession>A0ABX3KR03</accession>
<dbReference type="EMBL" id="MUFR01000019">
    <property type="protein sequence ID" value="OOF33963.1"/>
    <property type="molecule type" value="Genomic_DNA"/>
</dbReference>
<name>A0ABX3KR03_SALCS</name>
<protein>
    <submittedName>
        <fullName evidence="1">TIGR02646 family protein</fullName>
    </submittedName>
</protein>
<dbReference type="NCBIfam" id="NF041761">
    <property type="entry name" value="PtuB"/>
    <property type="match status" value="1"/>
</dbReference>
<reference evidence="2" key="1">
    <citation type="submission" date="2017-01" db="EMBL/GenBank/DDBJ databases">
        <title>Draft genome of the species Salinivibrio costicola subsp. alcaliphilus.</title>
        <authorList>
            <person name="Lopez-Hermoso C."/>
            <person name="De La Haba R."/>
            <person name="Sanchez-Porro C."/>
            <person name="Ventosa A."/>
        </authorList>
    </citation>
    <scope>NUCLEOTIDE SEQUENCE [LARGE SCALE GENOMIC DNA]</scope>
    <source>
        <strain evidence="2">CBH448</strain>
    </source>
</reference>
<organism evidence="1 2">
    <name type="scientific">Salinivibrio costicola subsp. alcaliphilus</name>
    <dbReference type="NCBI Taxonomy" id="272773"/>
    <lineage>
        <taxon>Bacteria</taxon>
        <taxon>Pseudomonadati</taxon>
        <taxon>Pseudomonadota</taxon>
        <taxon>Gammaproteobacteria</taxon>
        <taxon>Vibrionales</taxon>
        <taxon>Vibrionaceae</taxon>
        <taxon>Salinivibrio</taxon>
    </lineage>
</organism>
<gene>
    <name evidence="1" type="ORF">BZJ21_08375</name>
</gene>
<dbReference type="InterPro" id="IPR013467">
    <property type="entry name" value="HNH78-like"/>
</dbReference>
<evidence type="ECO:0000313" key="2">
    <source>
        <dbReference type="Proteomes" id="UP000189431"/>
    </source>
</evidence>
<proteinExistence type="predicted"/>
<dbReference type="Proteomes" id="UP000189431">
    <property type="component" value="Unassembled WGS sequence"/>
</dbReference>
<dbReference type="NCBIfam" id="TIGR02646">
    <property type="entry name" value="retron system putative HNH endonuclease"/>
    <property type="match status" value="1"/>
</dbReference>
<dbReference type="InterPro" id="IPR053575">
    <property type="entry name" value="Retron_Ec78_HNH_endo"/>
</dbReference>
<dbReference type="Gene3D" id="1.10.30.50">
    <property type="match status" value="1"/>
</dbReference>
<keyword evidence="2" id="KW-1185">Reference proteome</keyword>
<comment type="caution">
    <text evidence="1">The sequence shown here is derived from an EMBL/GenBank/DDBJ whole genome shotgun (WGS) entry which is preliminary data.</text>
</comment>
<dbReference type="RefSeq" id="WP_077669536.1">
    <property type="nucleotide sequence ID" value="NZ_MUFR01000019.1"/>
</dbReference>
<evidence type="ECO:0000313" key="1">
    <source>
        <dbReference type="EMBL" id="OOF33963.1"/>
    </source>
</evidence>